<accession>A0A0F4QC35</accession>
<evidence type="ECO:0000256" key="1">
    <source>
        <dbReference type="SAM" id="SignalP"/>
    </source>
</evidence>
<dbReference type="AlphaFoldDB" id="A0A0F4QC35"/>
<feature type="chain" id="PRO_5002475516" description="C-type lysozyme inhibitor domain-containing protein" evidence="1">
    <location>
        <begin position="21"/>
        <end position="115"/>
    </location>
</feature>
<name>A0A0F4QC35_9GAMM</name>
<proteinExistence type="predicted"/>
<dbReference type="RefSeq" id="WP_046007311.1">
    <property type="nucleotide sequence ID" value="NZ_JXYA01000079.1"/>
</dbReference>
<dbReference type="EMBL" id="JXYA01000079">
    <property type="protein sequence ID" value="KJZ05251.1"/>
    <property type="molecule type" value="Genomic_DNA"/>
</dbReference>
<evidence type="ECO:0008006" key="4">
    <source>
        <dbReference type="Google" id="ProtNLM"/>
    </source>
</evidence>
<dbReference type="PATRIC" id="fig|43658.5.peg.4863"/>
<reference evidence="2 3" key="1">
    <citation type="journal article" date="2015" name="BMC Genomics">
        <title>Genome mining reveals unlocked bioactive potential of marine Gram-negative bacteria.</title>
        <authorList>
            <person name="Machado H."/>
            <person name="Sonnenschein E.C."/>
            <person name="Melchiorsen J."/>
            <person name="Gram L."/>
        </authorList>
    </citation>
    <scope>NUCLEOTIDE SEQUENCE [LARGE SCALE GENOMIC DNA]</scope>
    <source>
        <strain evidence="2 3">S2471</strain>
    </source>
</reference>
<feature type="signal peptide" evidence="1">
    <location>
        <begin position="1"/>
        <end position="20"/>
    </location>
</feature>
<comment type="caution">
    <text evidence="2">The sequence shown here is derived from an EMBL/GenBank/DDBJ whole genome shotgun (WGS) entry which is preliminary data.</text>
</comment>
<evidence type="ECO:0000313" key="3">
    <source>
        <dbReference type="Proteomes" id="UP000033452"/>
    </source>
</evidence>
<organism evidence="2 3">
    <name type="scientific">Pseudoalteromonas rubra</name>
    <dbReference type="NCBI Taxonomy" id="43658"/>
    <lineage>
        <taxon>Bacteria</taxon>
        <taxon>Pseudomonadati</taxon>
        <taxon>Pseudomonadota</taxon>
        <taxon>Gammaproteobacteria</taxon>
        <taxon>Alteromonadales</taxon>
        <taxon>Pseudoalteromonadaceae</taxon>
        <taxon>Pseudoalteromonas</taxon>
    </lineage>
</organism>
<dbReference type="Proteomes" id="UP000033452">
    <property type="component" value="Unassembled WGS sequence"/>
</dbReference>
<protein>
    <recommendedName>
        <fullName evidence="4">C-type lysozyme inhibitor domain-containing protein</fullName>
    </recommendedName>
</protein>
<keyword evidence="1" id="KW-0732">Signal</keyword>
<keyword evidence="3" id="KW-1185">Reference proteome</keyword>
<gene>
    <name evidence="2" type="ORF">TW77_23025</name>
</gene>
<evidence type="ECO:0000313" key="2">
    <source>
        <dbReference type="EMBL" id="KJZ05251.1"/>
    </source>
</evidence>
<dbReference type="OrthoDB" id="6311075at2"/>
<sequence>MRTQLLRAAIGVCMAGSAFAAQATIFTCSGVVTKVASHNGNFEVRYNSERFGAQMEPVIIYDTHTYLLGPVLKAIEAGQTSGTIYNLVIENRDGSDTRCYDGESENALIGISKKY</sequence>